<comment type="caution">
    <text evidence="2">The sequence shown here is derived from an EMBL/GenBank/DDBJ whole genome shotgun (WGS) entry which is preliminary data.</text>
</comment>
<keyword evidence="3" id="KW-1185">Reference proteome</keyword>
<accession>A0A6A7K9B3</accession>
<dbReference type="Proteomes" id="UP000440004">
    <property type="component" value="Unassembled WGS sequence"/>
</dbReference>
<keyword evidence="1" id="KW-1133">Transmembrane helix</keyword>
<keyword evidence="1" id="KW-0812">Transmembrane</keyword>
<dbReference type="EMBL" id="WHNX01000012">
    <property type="protein sequence ID" value="MPW25901.1"/>
    <property type="molecule type" value="Genomic_DNA"/>
</dbReference>
<feature type="transmembrane region" description="Helical" evidence="1">
    <location>
        <begin position="15"/>
        <end position="35"/>
    </location>
</feature>
<gene>
    <name evidence="2" type="ORF">GC105_08870</name>
</gene>
<keyword evidence="1" id="KW-0472">Membrane</keyword>
<dbReference type="AlphaFoldDB" id="A0A6A7K9B3"/>
<organism evidence="2 3">
    <name type="scientific">Alkalibaculum sporogenes</name>
    <dbReference type="NCBI Taxonomy" id="2655001"/>
    <lineage>
        <taxon>Bacteria</taxon>
        <taxon>Bacillati</taxon>
        <taxon>Bacillota</taxon>
        <taxon>Clostridia</taxon>
        <taxon>Eubacteriales</taxon>
        <taxon>Eubacteriaceae</taxon>
        <taxon>Alkalibaculum</taxon>
    </lineage>
</organism>
<dbReference type="RefSeq" id="WP_152803834.1">
    <property type="nucleotide sequence ID" value="NZ_WHNX01000012.1"/>
</dbReference>
<protein>
    <submittedName>
        <fullName evidence="2">Uncharacterized protein</fullName>
    </submittedName>
</protein>
<reference evidence="2 3" key="1">
    <citation type="submission" date="2019-10" db="EMBL/GenBank/DDBJ databases">
        <title>Alkalibaculum tamaniensis sp.nov., a new alkaliphilic acetogen, isolated on methoxylated aromatics from a mud volcano.</title>
        <authorList>
            <person name="Khomyakova M.A."/>
            <person name="Merkel A.Y."/>
            <person name="Bonch-Osmolovskaya E.A."/>
            <person name="Slobodkin A.I."/>
        </authorList>
    </citation>
    <scope>NUCLEOTIDE SEQUENCE [LARGE SCALE GENOMIC DNA]</scope>
    <source>
        <strain evidence="2 3">M08DMB</strain>
    </source>
</reference>
<name>A0A6A7K9B3_9FIRM</name>
<evidence type="ECO:0000313" key="2">
    <source>
        <dbReference type="EMBL" id="MPW25901.1"/>
    </source>
</evidence>
<proteinExistence type="predicted"/>
<evidence type="ECO:0000313" key="3">
    <source>
        <dbReference type="Proteomes" id="UP000440004"/>
    </source>
</evidence>
<sequence>MGKENIKTFISKKRLTLLICIFLILLLIWLTPFIYTKFKLSALHVEEVSKIVYVQYEGMPLSSKINIKKYFSVNEDKLKLEEFVTMFENGKYISKKTNPKTSEMFFLYFEDDTVVNAYVVDNTLGFQYGEYWVNIEGLEEFMSSMKPMELIEISGIVPYTN</sequence>
<evidence type="ECO:0000256" key="1">
    <source>
        <dbReference type="SAM" id="Phobius"/>
    </source>
</evidence>